<dbReference type="Pfam" id="PF00582">
    <property type="entry name" value="Usp"/>
    <property type="match status" value="1"/>
</dbReference>
<gene>
    <name evidence="3" type="ORF">K933_07261</name>
</gene>
<comment type="similarity">
    <text evidence="1">Belongs to the universal stress protein A family.</text>
</comment>
<dbReference type="Proteomes" id="UP000017840">
    <property type="component" value="Unassembled WGS sequence"/>
</dbReference>
<evidence type="ECO:0000259" key="2">
    <source>
        <dbReference type="Pfam" id="PF00582"/>
    </source>
</evidence>
<dbReference type="InterPro" id="IPR006015">
    <property type="entry name" value="Universal_stress_UspA"/>
</dbReference>
<dbReference type="PANTHER" id="PTHR46268">
    <property type="entry name" value="STRESS RESPONSE PROTEIN NHAX"/>
    <property type="match status" value="1"/>
</dbReference>
<dbReference type="PRINTS" id="PR01438">
    <property type="entry name" value="UNVRSLSTRESS"/>
</dbReference>
<comment type="caution">
    <text evidence="3">The sequence shown here is derived from an EMBL/GenBank/DDBJ whole genome shotgun (WGS) entry which is preliminary data.</text>
</comment>
<dbReference type="EMBL" id="ASGZ01000024">
    <property type="protein sequence ID" value="ESP88775.1"/>
    <property type="molecule type" value="Genomic_DNA"/>
</dbReference>
<evidence type="ECO:0000313" key="4">
    <source>
        <dbReference type="Proteomes" id="UP000017840"/>
    </source>
</evidence>
<dbReference type="OrthoDB" id="105697at2157"/>
<dbReference type="CDD" id="cd00293">
    <property type="entry name" value="USP-like"/>
    <property type="match status" value="1"/>
</dbReference>
<name>V4HDI3_9EURY</name>
<feature type="domain" description="UspA" evidence="2">
    <location>
        <begin position="1"/>
        <end position="138"/>
    </location>
</feature>
<dbReference type="SUPFAM" id="SSF52402">
    <property type="entry name" value="Adenine nucleotide alpha hydrolases-like"/>
    <property type="match status" value="1"/>
</dbReference>
<evidence type="ECO:0000256" key="1">
    <source>
        <dbReference type="ARBA" id="ARBA00008791"/>
    </source>
</evidence>
<dbReference type="InterPro" id="IPR014729">
    <property type="entry name" value="Rossmann-like_a/b/a_fold"/>
</dbReference>
<dbReference type="RefSeq" id="WP_023394038.1">
    <property type="nucleotide sequence ID" value="NZ_ASGZ01000024.1"/>
</dbReference>
<accession>V4HDI3</accession>
<dbReference type="STRING" id="1324957.K933_07261"/>
<organism evidence="3 4">
    <name type="scientific">Candidatus Halobonum tyrrellensis G22</name>
    <dbReference type="NCBI Taxonomy" id="1324957"/>
    <lineage>
        <taxon>Archaea</taxon>
        <taxon>Methanobacteriati</taxon>
        <taxon>Methanobacteriota</taxon>
        <taxon>Stenosarchaea group</taxon>
        <taxon>Halobacteria</taxon>
        <taxon>Halobacteriales</taxon>
        <taxon>Haloferacaceae</taxon>
        <taxon>Candidatus Halobonum</taxon>
    </lineage>
</organism>
<dbReference type="PANTHER" id="PTHR46268:SF6">
    <property type="entry name" value="UNIVERSAL STRESS PROTEIN UP12"/>
    <property type="match status" value="1"/>
</dbReference>
<dbReference type="Gene3D" id="3.40.50.620">
    <property type="entry name" value="HUPs"/>
    <property type="match status" value="1"/>
</dbReference>
<evidence type="ECO:0000313" key="3">
    <source>
        <dbReference type="EMBL" id="ESP88775.1"/>
    </source>
</evidence>
<protein>
    <submittedName>
        <fullName evidence="3">UspA domain protein</fullName>
    </submittedName>
</protein>
<proteinExistence type="inferred from homology"/>
<sequence length="143" mass="15085">MYDDILIPTDGSDAAEAAVAEGVDLASFCDATVHAVYVVDTTDYAGVPEAQLSPVHDRLEDAGADAVGAVERRATDAGLDCRSEVRYGVPSDQIVEYADDHGVDLVVMGTRGNTGLDRVLLGSVAENVIRSANQPVMVERYDG</sequence>
<reference evidence="3 4" key="1">
    <citation type="journal article" date="2013" name="Genome Announc.">
        <title>Draft Genome Sequence of 'Candidatus Halobonum tyrrellensis' Strain G22, Isolated from the Hypersaline Waters of Lake Tyrrell, Australia.</title>
        <authorList>
            <person name="Ugalde J.A."/>
            <person name="Narasingarao P."/>
            <person name="Kuo S."/>
            <person name="Podell S."/>
            <person name="Allen E.E."/>
        </authorList>
    </citation>
    <scope>NUCLEOTIDE SEQUENCE [LARGE SCALE GENOMIC DNA]</scope>
    <source>
        <strain evidence="3 4">G22</strain>
    </source>
</reference>
<keyword evidence="4" id="KW-1185">Reference proteome</keyword>
<dbReference type="AlphaFoldDB" id="V4HDI3"/>
<dbReference type="eggNOG" id="arCOG02053">
    <property type="taxonomic scope" value="Archaea"/>
</dbReference>
<dbReference type="InterPro" id="IPR006016">
    <property type="entry name" value="UspA"/>
</dbReference>